<organism evidence="2 3">
    <name type="scientific">Advenella mandrilli</name>
    <dbReference type="NCBI Taxonomy" id="2800330"/>
    <lineage>
        <taxon>Bacteria</taxon>
        <taxon>Pseudomonadati</taxon>
        <taxon>Pseudomonadota</taxon>
        <taxon>Betaproteobacteria</taxon>
        <taxon>Burkholderiales</taxon>
        <taxon>Alcaligenaceae</taxon>
    </lineage>
</organism>
<reference evidence="2 3" key="1">
    <citation type="submission" date="2020-12" db="EMBL/GenBank/DDBJ databases">
        <authorList>
            <person name="Lu T."/>
            <person name="Wang Q."/>
            <person name="Han X."/>
        </authorList>
    </citation>
    <scope>NUCLEOTIDE SEQUENCE [LARGE SCALE GENOMIC DNA]</scope>
    <source>
        <strain evidence="2 3">WQ 585</strain>
    </source>
</reference>
<gene>
    <name evidence="2" type="ORF">JHL22_03765</name>
</gene>
<keyword evidence="1" id="KW-0812">Transmembrane</keyword>
<comment type="caution">
    <text evidence="2">The sequence shown here is derived from an EMBL/GenBank/DDBJ whole genome shotgun (WGS) entry which is preliminary data.</text>
</comment>
<name>A0ABS1ECI9_9BURK</name>
<feature type="transmembrane region" description="Helical" evidence="1">
    <location>
        <begin position="12"/>
        <end position="33"/>
    </location>
</feature>
<proteinExistence type="predicted"/>
<keyword evidence="1" id="KW-0472">Membrane</keyword>
<evidence type="ECO:0000313" key="2">
    <source>
        <dbReference type="EMBL" id="MBK1780329.1"/>
    </source>
</evidence>
<dbReference type="Proteomes" id="UP000635316">
    <property type="component" value="Unassembled WGS sequence"/>
</dbReference>
<evidence type="ECO:0000313" key="3">
    <source>
        <dbReference type="Proteomes" id="UP000635316"/>
    </source>
</evidence>
<dbReference type="RefSeq" id="WP_200233957.1">
    <property type="nucleotide sequence ID" value="NZ_JAENGP010000003.1"/>
</dbReference>
<sequence>MNRCKNRSLHYALWVVLIAMTLAAVSPSVSALLRTESSLPFTIEICDSSGNGKTLLVDSTSPNQDSSIHDTDIHCLFCILSEFQAAIVSLACILLLGFIVRQTIAIVYHEWRLIIRTIRWRPNRSQAPPQFPLFS</sequence>
<feature type="transmembrane region" description="Helical" evidence="1">
    <location>
        <begin position="86"/>
        <end position="108"/>
    </location>
</feature>
<protein>
    <submittedName>
        <fullName evidence="2">DUF2946 domain-containing protein</fullName>
    </submittedName>
</protein>
<accession>A0ABS1ECI9</accession>
<keyword evidence="3" id="KW-1185">Reference proteome</keyword>
<dbReference type="EMBL" id="JAENGP010000003">
    <property type="protein sequence ID" value="MBK1780329.1"/>
    <property type="molecule type" value="Genomic_DNA"/>
</dbReference>
<dbReference type="InterPro" id="IPR021333">
    <property type="entry name" value="DUF2946"/>
</dbReference>
<dbReference type="Pfam" id="PF11162">
    <property type="entry name" value="DUF2946"/>
    <property type="match status" value="1"/>
</dbReference>
<evidence type="ECO:0000256" key="1">
    <source>
        <dbReference type="SAM" id="Phobius"/>
    </source>
</evidence>
<keyword evidence="1" id="KW-1133">Transmembrane helix</keyword>